<organism evidence="3 4">
    <name type="scientific">Pseudoduganella aquatica</name>
    <dbReference type="NCBI Taxonomy" id="2660641"/>
    <lineage>
        <taxon>Bacteria</taxon>
        <taxon>Pseudomonadati</taxon>
        <taxon>Pseudomonadota</taxon>
        <taxon>Betaproteobacteria</taxon>
        <taxon>Burkholderiales</taxon>
        <taxon>Oxalobacteraceae</taxon>
        <taxon>Telluria group</taxon>
        <taxon>Pseudoduganella</taxon>
    </lineage>
</organism>
<dbReference type="SUPFAM" id="SSF52799">
    <property type="entry name" value="(Phosphotyrosine protein) phosphatases II"/>
    <property type="match status" value="1"/>
</dbReference>
<dbReference type="InterPro" id="IPR029021">
    <property type="entry name" value="Prot-tyrosine_phosphatase-like"/>
</dbReference>
<accession>A0A7X4KL30</accession>
<dbReference type="Pfam" id="PF22741">
    <property type="entry name" value="PTP-NADK"/>
    <property type="match status" value="1"/>
</dbReference>
<dbReference type="CDD" id="cd14503">
    <property type="entry name" value="PTP-bact"/>
    <property type="match status" value="1"/>
</dbReference>
<sequence length="184" mass="20230">MRISTLPRSFLIAITMLVSALTTTPVHADETGIQAPNVVAISPTIVTSGQPTAASLSQLGSQGFQAVIYLAPPTVSDAVADEANIVRRQGLEFINIPIEFGEPTEADFEQFVVAMKRFQGRKVLIHCQVNMRASTFTFLYRVTQAHEAPEQAYQAVARVWSPRGPWNRLLTSQLRKAGIAFEPY</sequence>
<dbReference type="EMBL" id="WWCU01000002">
    <property type="protein sequence ID" value="MYN06325.1"/>
    <property type="molecule type" value="Genomic_DNA"/>
</dbReference>
<proteinExistence type="predicted"/>
<reference evidence="3 4" key="1">
    <citation type="submission" date="2019-12" db="EMBL/GenBank/DDBJ databases">
        <title>Novel species isolated from a subtropical stream in China.</title>
        <authorList>
            <person name="Lu H."/>
        </authorList>
    </citation>
    <scope>NUCLEOTIDE SEQUENCE [LARGE SCALE GENOMIC DNA]</scope>
    <source>
        <strain evidence="3 4">FT127W</strain>
    </source>
</reference>
<feature type="chain" id="PRO_5030855120" description="DSP-PTPase phosphatase fused to NAD+ Kinase domain-containing protein" evidence="1">
    <location>
        <begin position="29"/>
        <end position="184"/>
    </location>
</feature>
<dbReference type="AlphaFoldDB" id="A0A7X4KL30"/>
<dbReference type="InterPro" id="IPR055214">
    <property type="entry name" value="PTP-NADK"/>
</dbReference>
<protein>
    <recommendedName>
        <fullName evidence="2">DSP-PTPase phosphatase fused to NAD+ Kinase domain-containing protein</fullName>
    </recommendedName>
</protein>
<feature type="domain" description="DSP-PTPase phosphatase fused to NAD+ Kinase" evidence="2">
    <location>
        <begin position="45"/>
        <end position="152"/>
    </location>
</feature>
<evidence type="ECO:0000313" key="4">
    <source>
        <dbReference type="Proteomes" id="UP000450676"/>
    </source>
</evidence>
<gene>
    <name evidence="3" type="ORF">GTP77_03140</name>
</gene>
<dbReference type="RefSeq" id="WP_161070699.1">
    <property type="nucleotide sequence ID" value="NZ_CP086370.1"/>
</dbReference>
<keyword evidence="4" id="KW-1185">Reference proteome</keyword>
<keyword evidence="1" id="KW-0732">Signal</keyword>
<name>A0A7X4KL30_9BURK</name>
<comment type="caution">
    <text evidence="3">The sequence shown here is derived from an EMBL/GenBank/DDBJ whole genome shotgun (WGS) entry which is preliminary data.</text>
</comment>
<dbReference type="Proteomes" id="UP000450676">
    <property type="component" value="Unassembled WGS sequence"/>
</dbReference>
<feature type="signal peptide" evidence="1">
    <location>
        <begin position="1"/>
        <end position="28"/>
    </location>
</feature>
<evidence type="ECO:0000259" key="2">
    <source>
        <dbReference type="Pfam" id="PF22741"/>
    </source>
</evidence>
<evidence type="ECO:0000256" key="1">
    <source>
        <dbReference type="SAM" id="SignalP"/>
    </source>
</evidence>
<dbReference type="Gene3D" id="3.90.190.10">
    <property type="entry name" value="Protein tyrosine phosphatase superfamily"/>
    <property type="match status" value="1"/>
</dbReference>
<evidence type="ECO:0000313" key="3">
    <source>
        <dbReference type="EMBL" id="MYN06325.1"/>
    </source>
</evidence>